<dbReference type="EMBL" id="MVBM01000007">
    <property type="protein sequence ID" value="OOK68959.1"/>
    <property type="molecule type" value="Genomic_DNA"/>
</dbReference>
<dbReference type="Proteomes" id="UP000189229">
    <property type="component" value="Unassembled WGS sequence"/>
</dbReference>
<dbReference type="PROSITE" id="PS51898">
    <property type="entry name" value="TYR_RECOMBINASE"/>
    <property type="match status" value="1"/>
</dbReference>
<evidence type="ECO:0000313" key="4">
    <source>
        <dbReference type="Proteomes" id="UP000189229"/>
    </source>
</evidence>
<protein>
    <submittedName>
        <fullName evidence="3">Phage integrase family protein</fullName>
    </submittedName>
</protein>
<name>A0A1V3WPR0_MYCKA</name>
<accession>A0A1V3WPR0</accession>
<evidence type="ECO:0000313" key="3">
    <source>
        <dbReference type="EMBL" id="OOK68959.1"/>
    </source>
</evidence>
<evidence type="ECO:0000256" key="1">
    <source>
        <dbReference type="ARBA" id="ARBA00023172"/>
    </source>
</evidence>
<comment type="caution">
    <text evidence="3">The sequence shown here is derived from an EMBL/GenBank/DDBJ whole genome shotgun (WGS) entry which is preliminary data.</text>
</comment>
<proteinExistence type="predicted"/>
<dbReference type="GO" id="GO:0003677">
    <property type="term" value="F:DNA binding"/>
    <property type="evidence" value="ECO:0007669"/>
    <property type="project" value="InterPro"/>
</dbReference>
<dbReference type="Gene3D" id="1.10.443.10">
    <property type="entry name" value="Intergrase catalytic core"/>
    <property type="match status" value="1"/>
</dbReference>
<dbReference type="InterPro" id="IPR002104">
    <property type="entry name" value="Integrase_catalytic"/>
</dbReference>
<dbReference type="GO" id="GO:0006310">
    <property type="term" value="P:DNA recombination"/>
    <property type="evidence" value="ECO:0007669"/>
    <property type="project" value="UniProtKB-KW"/>
</dbReference>
<dbReference type="InterPro" id="IPR011010">
    <property type="entry name" value="DNA_brk_join_enz"/>
</dbReference>
<sequence length="260" mass="28973">MSGHGLTSAFATELDAYLAFKAKMGFTGASRIWYLKRFDAYCAEHDRTVFDKDTVEGWVAVQLQHSGRYRSWMSYIRDVGRWMAMNEIPGAYVLSDRWKAPIVAAHPYLLSRREIELFFAAAARVQTPCPWRWQAAAFFTLMHSCGLRTGETRALQTGQVDLDAGHIDIIWSKGHRGRRLPLTAEVVEILDTCDRTSRDHFASRRTFFVSATGNQVSAATVGKIFGRIWDQAGLTGPWPVNSHGPTICGITSPTPISSGG</sequence>
<organism evidence="3 4">
    <name type="scientific">Mycobacterium kansasii</name>
    <dbReference type="NCBI Taxonomy" id="1768"/>
    <lineage>
        <taxon>Bacteria</taxon>
        <taxon>Bacillati</taxon>
        <taxon>Actinomycetota</taxon>
        <taxon>Actinomycetes</taxon>
        <taxon>Mycobacteriales</taxon>
        <taxon>Mycobacteriaceae</taxon>
        <taxon>Mycobacterium</taxon>
    </lineage>
</organism>
<gene>
    <name evidence="3" type="ORF">BZL30_7025</name>
</gene>
<evidence type="ECO:0000259" key="2">
    <source>
        <dbReference type="PROSITE" id="PS51898"/>
    </source>
</evidence>
<dbReference type="InterPro" id="IPR013762">
    <property type="entry name" value="Integrase-like_cat_sf"/>
</dbReference>
<dbReference type="Pfam" id="PF00589">
    <property type="entry name" value="Phage_integrase"/>
    <property type="match status" value="1"/>
</dbReference>
<keyword evidence="1" id="KW-0233">DNA recombination</keyword>
<reference evidence="3 4" key="1">
    <citation type="submission" date="2017-02" db="EMBL/GenBank/DDBJ databases">
        <title>Complete genome sequences of Mycobacterium kansasii strains isolated from rhesus macaques.</title>
        <authorList>
            <person name="Panda A."/>
            <person name="Nagaraj S."/>
            <person name="Zhao X."/>
            <person name="Tettelin H."/>
            <person name="Detolla L.J."/>
        </authorList>
    </citation>
    <scope>NUCLEOTIDE SEQUENCE [LARGE SCALE GENOMIC DNA]</scope>
    <source>
        <strain evidence="3 4">11-3813</strain>
    </source>
</reference>
<dbReference type="GO" id="GO:0015074">
    <property type="term" value="P:DNA integration"/>
    <property type="evidence" value="ECO:0007669"/>
    <property type="project" value="InterPro"/>
</dbReference>
<dbReference type="AlphaFoldDB" id="A0A1V3WPR0"/>
<feature type="domain" description="Tyr recombinase" evidence="2">
    <location>
        <begin position="105"/>
        <end position="260"/>
    </location>
</feature>
<dbReference type="SUPFAM" id="SSF56349">
    <property type="entry name" value="DNA breaking-rejoining enzymes"/>
    <property type="match status" value="1"/>
</dbReference>